<evidence type="ECO:0000256" key="3">
    <source>
        <dbReference type="ARBA" id="ARBA00022806"/>
    </source>
</evidence>
<dbReference type="VEuPathDB" id="TrichDB:TVAG_268100"/>
<dbReference type="InterPro" id="IPR050474">
    <property type="entry name" value="Hel308_SKI2-like"/>
</dbReference>
<feature type="region of interest" description="Disordered" evidence="5">
    <location>
        <begin position="532"/>
        <end position="558"/>
    </location>
</feature>
<dbReference type="EMBL" id="DS113215">
    <property type="protein sequence ID" value="EAY18777.1"/>
    <property type="molecule type" value="Genomic_DNA"/>
</dbReference>
<evidence type="ECO:0000256" key="5">
    <source>
        <dbReference type="SAM" id="MobiDB-lite"/>
    </source>
</evidence>
<dbReference type="GO" id="GO:0003676">
    <property type="term" value="F:nucleic acid binding"/>
    <property type="evidence" value="ECO:0007669"/>
    <property type="project" value="InterPro"/>
</dbReference>
<dbReference type="RefSeq" id="XP_001579763.1">
    <property type="nucleotide sequence ID" value="XM_001579713.1"/>
</dbReference>
<dbReference type="GO" id="GO:0004386">
    <property type="term" value="F:helicase activity"/>
    <property type="evidence" value="ECO:0007669"/>
    <property type="project" value="UniProtKB-KW"/>
</dbReference>
<dbReference type="Pfam" id="PF00270">
    <property type="entry name" value="DEAD"/>
    <property type="match status" value="1"/>
</dbReference>
<dbReference type="KEGG" id="tva:5464291"/>
<feature type="domain" description="Helicase ATP-binding" evidence="6">
    <location>
        <begin position="77"/>
        <end position="243"/>
    </location>
</feature>
<evidence type="ECO:0000259" key="7">
    <source>
        <dbReference type="PROSITE" id="PS51194"/>
    </source>
</evidence>
<dbReference type="FunFam" id="1.10.3380.20:FF:000004">
    <property type="entry name" value="DNA polymerase theta (Helicase domain only), putative"/>
    <property type="match status" value="1"/>
</dbReference>
<dbReference type="VEuPathDB" id="TrichDB:TVAGG3_0013740"/>
<dbReference type="GO" id="GO:0005524">
    <property type="term" value="F:ATP binding"/>
    <property type="evidence" value="ECO:0007669"/>
    <property type="project" value="UniProtKB-KW"/>
</dbReference>
<dbReference type="InParanoid" id="A2DLF9"/>
<keyword evidence="9" id="KW-1185">Reference proteome</keyword>
<dbReference type="Pfam" id="PF00271">
    <property type="entry name" value="Helicase_C"/>
    <property type="match status" value="1"/>
</dbReference>
<dbReference type="InterPro" id="IPR011545">
    <property type="entry name" value="DEAD/DEAH_box_helicase_dom"/>
</dbReference>
<dbReference type="Gene3D" id="1.10.3380.20">
    <property type="match status" value="1"/>
</dbReference>
<dbReference type="PANTHER" id="PTHR47961">
    <property type="entry name" value="DNA POLYMERASE THETA, PUTATIVE (AFU_ORTHOLOGUE AFUA_1G05260)-RELATED"/>
    <property type="match status" value="1"/>
</dbReference>
<reference evidence="8" key="2">
    <citation type="journal article" date="2007" name="Science">
        <title>Draft genome sequence of the sexually transmitted pathogen Trichomonas vaginalis.</title>
        <authorList>
            <person name="Carlton J.M."/>
            <person name="Hirt R.P."/>
            <person name="Silva J.C."/>
            <person name="Delcher A.L."/>
            <person name="Schatz M."/>
            <person name="Zhao Q."/>
            <person name="Wortman J.R."/>
            <person name="Bidwell S.L."/>
            <person name="Alsmark U.C.M."/>
            <person name="Besteiro S."/>
            <person name="Sicheritz-Ponten T."/>
            <person name="Noel C.J."/>
            <person name="Dacks J.B."/>
            <person name="Foster P.G."/>
            <person name="Simillion C."/>
            <person name="Van de Peer Y."/>
            <person name="Miranda-Saavedra D."/>
            <person name="Barton G.J."/>
            <person name="Westrop G.D."/>
            <person name="Mueller S."/>
            <person name="Dessi D."/>
            <person name="Fiori P.L."/>
            <person name="Ren Q."/>
            <person name="Paulsen I."/>
            <person name="Zhang H."/>
            <person name="Bastida-Corcuera F.D."/>
            <person name="Simoes-Barbosa A."/>
            <person name="Brown M.T."/>
            <person name="Hayes R.D."/>
            <person name="Mukherjee M."/>
            <person name="Okumura C.Y."/>
            <person name="Schneider R."/>
            <person name="Smith A.J."/>
            <person name="Vanacova S."/>
            <person name="Villalvazo M."/>
            <person name="Haas B.J."/>
            <person name="Pertea M."/>
            <person name="Feldblyum T.V."/>
            <person name="Utterback T.R."/>
            <person name="Shu C.L."/>
            <person name="Osoegawa K."/>
            <person name="de Jong P.J."/>
            <person name="Hrdy I."/>
            <person name="Horvathova L."/>
            <person name="Zubacova Z."/>
            <person name="Dolezal P."/>
            <person name="Malik S.B."/>
            <person name="Logsdon J.M. Jr."/>
            <person name="Henze K."/>
            <person name="Gupta A."/>
            <person name="Wang C.C."/>
            <person name="Dunne R.L."/>
            <person name="Upcroft J.A."/>
            <person name="Upcroft P."/>
            <person name="White O."/>
            <person name="Salzberg S.L."/>
            <person name="Tang P."/>
            <person name="Chiu C.-H."/>
            <person name="Lee Y.-S."/>
            <person name="Embley T.M."/>
            <person name="Coombs G.H."/>
            <person name="Mottram J.C."/>
            <person name="Tachezy J."/>
            <person name="Fraser-Liggett C.M."/>
            <person name="Johnson P.J."/>
        </authorList>
    </citation>
    <scope>NUCLEOTIDE SEQUENCE [LARGE SCALE GENOMIC DNA]</scope>
    <source>
        <strain evidence="8">G3</strain>
    </source>
</reference>
<gene>
    <name evidence="8" type="ORF">TVAG_268100</name>
</gene>
<dbReference type="SMART" id="SM00487">
    <property type="entry name" value="DEXDc"/>
    <property type="match status" value="1"/>
</dbReference>
<proteinExistence type="predicted"/>
<dbReference type="OrthoDB" id="2320933at2759"/>
<dbReference type="InterPro" id="IPR001650">
    <property type="entry name" value="Helicase_C-like"/>
</dbReference>
<dbReference type="PROSITE" id="PS51194">
    <property type="entry name" value="HELICASE_CTER"/>
    <property type="match status" value="1"/>
</dbReference>
<accession>A2DLF9</accession>
<dbReference type="SMR" id="A2DLF9"/>
<dbReference type="Pfam" id="PF21099">
    <property type="entry name" value="POLQ_helical"/>
    <property type="match status" value="1"/>
</dbReference>
<dbReference type="OMA" id="MFLNANI"/>
<dbReference type="InterPro" id="IPR014001">
    <property type="entry name" value="Helicase_ATP-bd"/>
</dbReference>
<sequence length="857" mass="96570">MKSHYKNKSHKHKSGVSTNAVRISGGHLLTKTNVDYDSTDEMDELMIPPFFQHALINGIPPPKITELRPWQKGLLATDDWKQNKSCIVVSPTSGGKTLIAEIAIAQLIDDDPNARVIYALPFVALAMEKYIEFKQRFSMFDVRPFFQNLGGDFKSGSIAICTYEKAHSLFNQAVKFGYFDQIKLIIIDEIHMIGDDNRGIVVESLLMKLRMLPKKPRIICLSATVNKIDAIKISMVIDGYFTICEQRTQELRYYISFEGKLFRIKDSEASKIITNNSIKSDNDKILPLIKPLIARKNGQSCLIFVNTRNESNRIALFISQNIDKEIPGCEEISKDNEKIIEGREKLISELAKCSTGLDKCLGGCIMKGIGYHHAGLLLEERKIVEKGIKSGLINIIVATTTLSAGINISSVSRVIVYNPYRKSDNKKTIISPSLLQQMAGRSGRTDTTSGDVIVIARSSYEFNEIIKLYNTPIPCITSNIVKGGDMNSYLLQTLALRLSNGPFTMNEFLKNSFAFQIVSTNEYNLSKILNQKDSKKKNPKSDKIDVLNENNSDEEKNNVERSKAIVNDCLKYLVDNNLVEDKTYEATKLGKAITSSNLSISEGLRLNEAVKKIMKMLCLSDSLHLLYLCIPNQTGIYLPPFTDNTWETIFLKHSHVINLITDKTQEDLRRMIIQSFNGKKLSQSEMSLFERIYAGCVLEKLIDEHSIVEIESMFKIDRGTIQILQTSSGSYAGQATKFCEEMDYSILAAALVRFRKRLEFGVKDELIELMEIPSITREIARDLYNNDIKTTIDICEMSRRDLYHIVKKAKGGFGSGLNDNDIKSISRSIKSEAKKLSKHKNLLDDYAEKATLNAMGK</sequence>
<dbReference type="SUPFAM" id="SSF52540">
    <property type="entry name" value="P-loop containing nucleoside triphosphate hydrolases"/>
    <property type="match status" value="1"/>
</dbReference>
<dbReference type="PROSITE" id="PS51192">
    <property type="entry name" value="HELICASE_ATP_BIND_1"/>
    <property type="match status" value="1"/>
</dbReference>
<dbReference type="GO" id="GO:0016787">
    <property type="term" value="F:hydrolase activity"/>
    <property type="evidence" value="ECO:0007669"/>
    <property type="project" value="UniProtKB-KW"/>
</dbReference>
<dbReference type="eggNOG" id="KOG0950">
    <property type="taxonomic scope" value="Eukaryota"/>
</dbReference>
<reference evidence="8" key="1">
    <citation type="submission" date="2006-10" db="EMBL/GenBank/DDBJ databases">
        <authorList>
            <person name="Amadeo P."/>
            <person name="Zhao Q."/>
            <person name="Wortman J."/>
            <person name="Fraser-Liggett C."/>
            <person name="Carlton J."/>
        </authorList>
    </citation>
    <scope>NUCLEOTIDE SEQUENCE</scope>
    <source>
        <strain evidence="8">G3</strain>
    </source>
</reference>
<dbReference type="AlphaFoldDB" id="A2DLF9"/>
<dbReference type="SMART" id="SM00490">
    <property type="entry name" value="HELICc"/>
    <property type="match status" value="1"/>
</dbReference>
<evidence type="ECO:0000259" key="6">
    <source>
        <dbReference type="PROSITE" id="PS51192"/>
    </source>
</evidence>
<dbReference type="SUPFAM" id="SSF158702">
    <property type="entry name" value="Sec63 N-terminal domain-like"/>
    <property type="match status" value="1"/>
</dbReference>
<dbReference type="InterPro" id="IPR027417">
    <property type="entry name" value="P-loop_NTPase"/>
</dbReference>
<evidence type="ECO:0000313" key="9">
    <source>
        <dbReference type="Proteomes" id="UP000001542"/>
    </source>
</evidence>
<organism evidence="8 9">
    <name type="scientific">Trichomonas vaginalis (strain ATCC PRA-98 / G3)</name>
    <dbReference type="NCBI Taxonomy" id="412133"/>
    <lineage>
        <taxon>Eukaryota</taxon>
        <taxon>Metamonada</taxon>
        <taxon>Parabasalia</taxon>
        <taxon>Trichomonadida</taxon>
        <taxon>Trichomonadidae</taxon>
        <taxon>Trichomonas</taxon>
    </lineage>
</organism>
<dbReference type="Proteomes" id="UP000001542">
    <property type="component" value="Unassembled WGS sequence"/>
</dbReference>
<keyword evidence="4" id="KW-0067">ATP-binding</keyword>
<dbReference type="PANTHER" id="PTHR47961:SF6">
    <property type="entry name" value="DNA-DIRECTED DNA POLYMERASE"/>
    <property type="match status" value="1"/>
</dbReference>
<evidence type="ECO:0000256" key="1">
    <source>
        <dbReference type="ARBA" id="ARBA00022741"/>
    </source>
</evidence>
<evidence type="ECO:0000313" key="8">
    <source>
        <dbReference type="EMBL" id="EAY18777.1"/>
    </source>
</evidence>
<protein>
    <submittedName>
        <fullName evidence="8">DEAD/DEAH box helicase family protein</fullName>
    </submittedName>
</protein>
<evidence type="ECO:0000256" key="2">
    <source>
        <dbReference type="ARBA" id="ARBA00022801"/>
    </source>
</evidence>
<keyword evidence="2" id="KW-0378">Hydrolase</keyword>
<dbReference type="InterPro" id="IPR048960">
    <property type="entry name" value="POLQ-like_helical"/>
</dbReference>
<name>A2DLF9_TRIV3</name>
<keyword evidence="1" id="KW-0547">Nucleotide-binding</keyword>
<feature type="domain" description="Helicase C-terminal" evidence="7">
    <location>
        <begin position="287"/>
        <end position="484"/>
    </location>
</feature>
<keyword evidence="3 8" id="KW-0347">Helicase</keyword>
<dbReference type="STRING" id="5722.A2DLF9"/>
<dbReference type="Gene3D" id="3.40.50.300">
    <property type="entry name" value="P-loop containing nucleotide triphosphate hydrolases"/>
    <property type="match status" value="2"/>
</dbReference>
<evidence type="ECO:0000256" key="4">
    <source>
        <dbReference type="ARBA" id="ARBA00022840"/>
    </source>
</evidence>